<protein>
    <recommendedName>
        <fullName evidence="4">Transposase</fullName>
    </recommendedName>
</protein>
<accession>A0AAV1TMG7</accession>
<dbReference type="AlphaFoldDB" id="A0AAV1TMG7"/>
<evidence type="ECO:0000313" key="2">
    <source>
        <dbReference type="EMBL" id="CAK7923634.1"/>
    </source>
</evidence>
<gene>
    <name evidence="2" type="ORF">PM001_LOCUS8784</name>
</gene>
<organism evidence="2 3">
    <name type="scientific">Peronospora matthiolae</name>
    <dbReference type="NCBI Taxonomy" id="2874970"/>
    <lineage>
        <taxon>Eukaryota</taxon>
        <taxon>Sar</taxon>
        <taxon>Stramenopiles</taxon>
        <taxon>Oomycota</taxon>
        <taxon>Peronosporomycetes</taxon>
        <taxon>Peronosporales</taxon>
        <taxon>Peronosporaceae</taxon>
        <taxon>Peronospora</taxon>
    </lineage>
</organism>
<reference evidence="2" key="1">
    <citation type="submission" date="2024-01" db="EMBL/GenBank/DDBJ databases">
        <authorList>
            <person name="Webb A."/>
        </authorList>
    </citation>
    <scope>NUCLEOTIDE SEQUENCE</scope>
    <source>
        <strain evidence="2">Pm1</strain>
    </source>
</reference>
<dbReference type="EMBL" id="CAKLBY020000069">
    <property type="protein sequence ID" value="CAK7923634.1"/>
    <property type="molecule type" value="Genomic_DNA"/>
</dbReference>
<feature type="region of interest" description="Disordered" evidence="1">
    <location>
        <begin position="75"/>
        <end position="138"/>
    </location>
</feature>
<sequence length="138" mass="15296">MEYLHRLNVAAKHAKIAIKKENVYTAATRRKQEEFFIAMLDDLDLAKQITQLRLKDINEIEETLLACQRMESSGESVDGIEQIPLADEGASQSNVIQDNPGSEGGPRESRKQRSESDSIGSDVGKYGCRVSANTTPDQ</sequence>
<evidence type="ECO:0000256" key="1">
    <source>
        <dbReference type="SAM" id="MobiDB-lite"/>
    </source>
</evidence>
<proteinExistence type="predicted"/>
<dbReference type="Proteomes" id="UP001162060">
    <property type="component" value="Unassembled WGS sequence"/>
</dbReference>
<comment type="caution">
    <text evidence="2">The sequence shown here is derived from an EMBL/GenBank/DDBJ whole genome shotgun (WGS) entry which is preliminary data.</text>
</comment>
<feature type="compositionally biased region" description="Polar residues" evidence="1">
    <location>
        <begin position="90"/>
        <end position="100"/>
    </location>
</feature>
<evidence type="ECO:0000313" key="3">
    <source>
        <dbReference type="Proteomes" id="UP001162060"/>
    </source>
</evidence>
<name>A0AAV1TMG7_9STRA</name>
<feature type="compositionally biased region" description="Basic and acidic residues" evidence="1">
    <location>
        <begin position="105"/>
        <end position="116"/>
    </location>
</feature>
<evidence type="ECO:0008006" key="4">
    <source>
        <dbReference type="Google" id="ProtNLM"/>
    </source>
</evidence>